<dbReference type="EMBL" id="ASGP02000005">
    <property type="protein sequence ID" value="KAH9506055.1"/>
    <property type="molecule type" value="Genomic_DNA"/>
</dbReference>
<reference evidence="3" key="1">
    <citation type="submission" date="2013-05" db="EMBL/GenBank/DDBJ databases">
        <authorList>
            <person name="Yim A.K.Y."/>
            <person name="Chan T.F."/>
            <person name="Ji K.M."/>
            <person name="Liu X.Y."/>
            <person name="Zhou J.W."/>
            <person name="Li R.Q."/>
            <person name="Yang K.Y."/>
            <person name="Li J."/>
            <person name="Li M."/>
            <person name="Law P.T.W."/>
            <person name="Wu Y.L."/>
            <person name="Cai Z.L."/>
            <person name="Qin H."/>
            <person name="Bao Y."/>
            <person name="Leung R.K.K."/>
            <person name="Ng P.K.S."/>
            <person name="Zou J."/>
            <person name="Zhong X.J."/>
            <person name="Ran P.X."/>
            <person name="Zhong N.S."/>
            <person name="Liu Z.G."/>
            <person name="Tsui S.K.W."/>
        </authorList>
    </citation>
    <scope>NUCLEOTIDE SEQUENCE</scope>
    <source>
        <strain evidence="3">Derf</strain>
        <tissue evidence="3">Whole organism</tissue>
    </source>
</reference>
<evidence type="ECO:0000256" key="1">
    <source>
        <dbReference type="SAM" id="MobiDB-lite"/>
    </source>
</evidence>
<feature type="region of interest" description="Disordered" evidence="1">
    <location>
        <begin position="1"/>
        <end position="29"/>
    </location>
</feature>
<accession>A0A922HRL4</accession>
<dbReference type="AlphaFoldDB" id="A0A922HRL4"/>
<reference evidence="3" key="2">
    <citation type="journal article" date="2022" name="Res Sq">
        <title>Comparative Genomics Reveals Insights into the Divergent Evolution of Astigmatic Mites and Household Pest Adaptations.</title>
        <authorList>
            <person name="Xiong Q."/>
            <person name="Wan A.T.-Y."/>
            <person name="Liu X.-Y."/>
            <person name="Fung C.S.-H."/>
            <person name="Xiao X."/>
            <person name="Malainual N."/>
            <person name="Hou J."/>
            <person name="Wang L."/>
            <person name="Wang M."/>
            <person name="Yang K."/>
            <person name="Cui Y."/>
            <person name="Leung E."/>
            <person name="Nong W."/>
            <person name="Shin S.-K."/>
            <person name="Au S."/>
            <person name="Jeong K.Y."/>
            <person name="Chew F.T."/>
            <person name="Hui J."/>
            <person name="Leung T.F."/>
            <person name="Tungtrongchitr A."/>
            <person name="Zhong N."/>
            <person name="Liu Z."/>
            <person name="Tsui S."/>
        </authorList>
    </citation>
    <scope>NUCLEOTIDE SEQUENCE</scope>
    <source>
        <strain evidence="3">Derf</strain>
        <tissue evidence="3">Whole organism</tissue>
    </source>
</reference>
<gene>
    <name evidence="3" type="primary">REEP5</name>
    <name evidence="3" type="ORF">DERF_010802</name>
</gene>
<feature type="transmembrane region" description="Helical" evidence="2">
    <location>
        <begin position="130"/>
        <end position="154"/>
    </location>
</feature>
<feature type="transmembrane region" description="Helical" evidence="2">
    <location>
        <begin position="73"/>
        <end position="93"/>
    </location>
</feature>
<evidence type="ECO:0000313" key="3">
    <source>
        <dbReference type="EMBL" id="KAH9506055.1"/>
    </source>
</evidence>
<dbReference type="Proteomes" id="UP000790347">
    <property type="component" value="Unassembled WGS sequence"/>
</dbReference>
<evidence type="ECO:0000313" key="4">
    <source>
        <dbReference type="Proteomes" id="UP000790347"/>
    </source>
</evidence>
<keyword evidence="2" id="KW-1133">Transmembrane helix</keyword>
<keyword evidence="3" id="KW-0675">Receptor</keyword>
<name>A0A922HRL4_DERFA</name>
<evidence type="ECO:0000256" key="2">
    <source>
        <dbReference type="SAM" id="Phobius"/>
    </source>
</evidence>
<sequence>MKTTSKNKSSSTANSNDNNNHHQQQQQQQQAAALKTMFNNVMETMDRFLDTEDNLIVQALMQLEQRTNISKRFLARILLILIIGYLIFSYTFLDTLSRIIMFLYPSYRSYYKLKYCSHLQREDLVDLVKFWIFMSFFITVDLLFGNLIPLGFFIKGLILVQCVIPHNPTAIHFVYENIIRPSYAYLEENDYIRQLNQYLQQQQSYHHHNHNDQLDSDEFHMNFYISLI</sequence>
<comment type="caution">
    <text evidence="3">The sequence shown here is derived from an EMBL/GenBank/DDBJ whole genome shotgun (WGS) entry which is preliminary data.</text>
</comment>
<organism evidence="3 4">
    <name type="scientific">Dermatophagoides farinae</name>
    <name type="common">American house dust mite</name>
    <dbReference type="NCBI Taxonomy" id="6954"/>
    <lineage>
        <taxon>Eukaryota</taxon>
        <taxon>Metazoa</taxon>
        <taxon>Ecdysozoa</taxon>
        <taxon>Arthropoda</taxon>
        <taxon>Chelicerata</taxon>
        <taxon>Arachnida</taxon>
        <taxon>Acari</taxon>
        <taxon>Acariformes</taxon>
        <taxon>Sarcoptiformes</taxon>
        <taxon>Astigmata</taxon>
        <taxon>Psoroptidia</taxon>
        <taxon>Analgoidea</taxon>
        <taxon>Pyroglyphidae</taxon>
        <taxon>Dermatophagoidinae</taxon>
        <taxon>Dermatophagoides</taxon>
    </lineage>
</organism>
<dbReference type="Pfam" id="PF03134">
    <property type="entry name" value="TB2_DP1_HVA22"/>
    <property type="match status" value="1"/>
</dbReference>
<dbReference type="InterPro" id="IPR004345">
    <property type="entry name" value="TB2_DP1_HVA22"/>
</dbReference>
<protein>
    <submittedName>
        <fullName evidence="3">Receptor expression-enhancing protein 5</fullName>
    </submittedName>
</protein>
<proteinExistence type="predicted"/>
<keyword evidence="4" id="KW-1185">Reference proteome</keyword>
<keyword evidence="2" id="KW-0812">Transmembrane</keyword>
<keyword evidence="2" id="KW-0472">Membrane</keyword>